<comment type="caution">
    <text evidence="1">The sequence shown here is derived from an EMBL/GenBank/DDBJ whole genome shotgun (WGS) entry which is preliminary data.</text>
</comment>
<organism evidence="1 2">
    <name type="scientific">Eumeta variegata</name>
    <name type="common">Bagworm moth</name>
    <name type="synonym">Eumeta japonica</name>
    <dbReference type="NCBI Taxonomy" id="151549"/>
    <lineage>
        <taxon>Eukaryota</taxon>
        <taxon>Metazoa</taxon>
        <taxon>Ecdysozoa</taxon>
        <taxon>Arthropoda</taxon>
        <taxon>Hexapoda</taxon>
        <taxon>Insecta</taxon>
        <taxon>Pterygota</taxon>
        <taxon>Neoptera</taxon>
        <taxon>Endopterygota</taxon>
        <taxon>Lepidoptera</taxon>
        <taxon>Glossata</taxon>
        <taxon>Ditrysia</taxon>
        <taxon>Tineoidea</taxon>
        <taxon>Psychidae</taxon>
        <taxon>Oiketicinae</taxon>
        <taxon>Eumeta</taxon>
    </lineage>
</organism>
<evidence type="ECO:0000313" key="1">
    <source>
        <dbReference type="EMBL" id="GBP89020.1"/>
    </source>
</evidence>
<reference evidence="1 2" key="1">
    <citation type="journal article" date="2019" name="Commun. Biol.">
        <title>The bagworm genome reveals a unique fibroin gene that provides high tensile strength.</title>
        <authorList>
            <person name="Kono N."/>
            <person name="Nakamura H."/>
            <person name="Ohtoshi R."/>
            <person name="Tomita M."/>
            <person name="Numata K."/>
            <person name="Arakawa K."/>
        </authorList>
    </citation>
    <scope>NUCLEOTIDE SEQUENCE [LARGE SCALE GENOMIC DNA]</scope>
</reference>
<protein>
    <submittedName>
        <fullName evidence="1">Uncharacterized protein</fullName>
    </submittedName>
</protein>
<dbReference type="EMBL" id="BGZK01001971">
    <property type="protein sequence ID" value="GBP89020.1"/>
    <property type="molecule type" value="Genomic_DNA"/>
</dbReference>
<gene>
    <name evidence="1" type="ORF">EVAR_36615_1</name>
</gene>
<proteinExistence type="predicted"/>
<accession>A0A4C1ZM93</accession>
<keyword evidence="2" id="KW-1185">Reference proteome</keyword>
<name>A0A4C1ZM93_EUMVA</name>
<dbReference type="AlphaFoldDB" id="A0A4C1ZM93"/>
<sequence>MRFLDFRTTAPKSLFYANASKTTFVRKRTVSRVRGRRGPRRGRHSARYVLYSAGQCSRSFRFVLFAKSNSYLWWHQKDFSRGSRPPAFWGGDLREPLASPARFYDYAAEPICNSDGELRRIRLVCAPRCKAPPSGD</sequence>
<evidence type="ECO:0000313" key="2">
    <source>
        <dbReference type="Proteomes" id="UP000299102"/>
    </source>
</evidence>
<dbReference type="Proteomes" id="UP000299102">
    <property type="component" value="Unassembled WGS sequence"/>
</dbReference>